<dbReference type="GeneID" id="96903384"/>
<dbReference type="OrthoDB" id="4062049at2759"/>
<reference key="2">
    <citation type="submission" date="2011-08" db="EMBL/GenBank/DDBJ databases">
        <title>Genome sequence of Naumovozyma castellii.</title>
        <authorList>
            <person name="Gordon J.L."/>
            <person name="Armisen D."/>
            <person name="Proux-Wera E."/>
            <person name="OhEigeartaigh S.S."/>
            <person name="Byrne K.P."/>
            <person name="Wolfe K.H."/>
        </authorList>
    </citation>
    <scope>NUCLEOTIDE SEQUENCE</scope>
    <source>
        <strain>Type strain:CBS 4309</strain>
    </source>
</reference>
<evidence type="ECO:0000313" key="1">
    <source>
        <dbReference type="EMBL" id="CCC69777.1"/>
    </source>
</evidence>
<keyword evidence="2" id="KW-1185">Reference proteome</keyword>
<dbReference type="FunCoup" id="G0VDY7">
    <property type="interactions" value="51"/>
</dbReference>
<dbReference type="AlphaFoldDB" id="G0VDY7"/>
<protein>
    <submittedName>
        <fullName evidence="1">Uncharacterized protein</fullName>
    </submittedName>
</protein>
<dbReference type="KEGG" id="ncs:NCAS_0D01960"/>
<dbReference type="InParanoid" id="G0VDY7"/>
<proteinExistence type="predicted"/>
<reference evidence="1 2" key="1">
    <citation type="journal article" date="2011" name="Proc. Natl. Acad. Sci. U.S.A.">
        <title>Evolutionary erosion of yeast sex chromosomes by mating-type switching accidents.</title>
        <authorList>
            <person name="Gordon J.L."/>
            <person name="Armisen D."/>
            <person name="Proux-Wera E."/>
            <person name="Oheigeartaigh S.S."/>
            <person name="Byrne K.P."/>
            <person name="Wolfe K.H."/>
        </authorList>
    </citation>
    <scope>NUCLEOTIDE SEQUENCE [LARGE SCALE GENOMIC DNA]</scope>
    <source>
        <strain evidence="2">ATCC 76901 / BCRC 22586 / CBS 4309 / NBRC 1992 / NRRL Y-12630</strain>
    </source>
</reference>
<evidence type="ECO:0000313" key="2">
    <source>
        <dbReference type="Proteomes" id="UP000001640"/>
    </source>
</evidence>
<name>G0VDY7_NAUCA</name>
<gene>
    <name evidence="1" type="primary">NCAS0D01960</name>
    <name evidence="1" type="ordered locus">NCAS_0D01960</name>
</gene>
<dbReference type="Proteomes" id="UP000001640">
    <property type="component" value="Chromosome 4"/>
</dbReference>
<organism evidence="1 2">
    <name type="scientific">Naumovozyma castellii</name>
    <name type="common">Yeast</name>
    <name type="synonym">Saccharomyces castellii</name>
    <dbReference type="NCBI Taxonomy" id="27288"/>
    <lineage>
        <taxon>Eukaryota</taxon>
        <taxon>Fungi</taxon>
        <taxon>Dikarya</taxon>
        <taxon>Ascomycota</taxon>
        <taxon>Saccharomycotina</taxon>
        <taxon>Saccharomycetes</taxon>
        <taxon>Saccharomycetales</taxon>
        <taxon>Saccharomycetaceae</taxon>
        <taxon>Naumovozyma</taxon>
    </lineage>
</organism>
<sequence length="286" mass="33065">MKVTSRLSTFTLQFLRDPKKYYDKTLPVTKDSPPVSNLVDKPKPDPIYKCKNTFIKNISKPLKEHSQLKGVLKDLQNLYSKPPKEAMVHSCEYFTMFYYPPDHILSLFRKSRPAVSITPLRSPVGILNGGVAEANPLVDRIYQGRKVEHPRNYAFQRRNSRVFIRDSFQRIWCQLNGDTAIFESLQMLPFNGGEAKWLDSMGRPKIGVSKDGFYLFHLKLFPNSTNGELYTTEMEKGIEKVAALPWDKLVGSSKNWIQKFNQKIKVNLLNKLLREQQIPIKVIELE</sequence>
<dbReference type="eggNOG" id="ENOG502S17D">
    <property type="taxonomic scope" value="Eukaryota"/>
</dbReference>
<accession>G0VDY7</accession>
<dbReference type="RefSeq" id="XP_003676139.1">
    <property type="nucleotide sequence ID" value="XM_003676091.1"/>
</dbReference>
<dbReference type="EMBL" id="HE576755">
    <property type="protein sequence ID" value="CCC69777.1"/>
    <property type="molecule type" value="Genomic_DNA"/>
</dbReference>
<dbReference type="OMA" id="CDFFRLL"/>
<dbReference type="HOGENOM" id="CLU_071646_0_0_1"/>